<name>Q0VRH9_ALCBS</name>
<dbReference type="EMBL" id="AM286690">
    <property type="protein sequence ID" value="CAL16219.1"/>
    <property type="molecule type" value="Genomic_DNA"/>
</dbReference>
<dbReference type="GO" id="GO:0042597">
    <property type="term" value="C:periplasmic space"/>
    <property type="evidence" value="ECO:0007669"/>
    <property type="project" value="UniProtKB-SubCell"/>
</dbReference>
<keyword evidence="5 8" id="KW-0378">Hydrolase</keyword>
<comment type="subcellular location">
    <subcellularLocation>
        <location evidence="8">Periplasm</location>
    </subcellularLocation>
</comment>
<proteinExistence type="inferred from homology"/>
<dbReference type="GO" id="GO:0004222">
    <property type="term" value="F:metalloendopeptidase activity"/>
    <property type="evidence" value="ECO:0007669"/>
    <property type="project" value="InterPro"/>
</dbReference>
<evidence type="ECO:0000256" key="5">
    <source>
        <dbReference type="ARBA" id="ARBA00022801"/>
    </source>
</evidence>
<keyword evidence="2 8" id="KW-0479">Metal-binding</keyword>
<organism evidence="10 11">
    <name type="scientific">Alcanivorax borkumensis (strain ATCC 700651 / DSM 11573 / NCIMB 13689 / SK2)</name>
    <dbReference type="NCBI Taxonomy" id="393595"/>
    <lineage>
        <taxon>Bacteria</taxon>
        <taxon>Pseudomonadati</taxon>
        <taxon>Pseudomonadota</taxon>
        <taxon>Gammaproteobacteria</taxon>
        <taxon>Oceanospirillales</taxon>
        <taxon>Alcanivoracaceae</taxon>
        <taxon>Alcanivorax</taxon>
    </lineage>
</organism>
<dbReference type="InterPro" id="IPR030873">
    <property type="entry name" value="Protease_BepA"/>
</dbReference>
<feature type="binding site" evidence="8">
    <location>
        <position position="133"/>
    </location>
    <ligand>
        <name>Zn(2+)</name>
        <dbReference type="ChEBI" id="CHEBI:29105"/>
        <note>catalytic</note>
    </ligand>
</feature>
<dbReference type="AlphaFoldDB" id="Q0VRH9"/>
<reference evidence="10 11" key="1">
    <citation type="journal article" date="2006" name="Nat. Biotechnol.">
        <title>Genome sequence of the ubiquitous hydrocarbon-degrading marine bacterium Alcanivorax borkumensis.</title>
        <authorList>
            <person name="Schneiker S."/>
            <person name="Martins dos Santos V.A.P."/>
            <person name="Bartels D."/>
            <person name="Bekel T."/>
            <person name="Brecht M."/>
            <person name="Buhrmester J."/>
            <person name="Chernikova T.N."/>
            <person name="Denaro R."/>
            <person name="Ferrer M."/>
            <person name="Gertler C."/>
            <person name="Goesmann A."/>
            <person name="Golyshina O.V."/>
            <person name="Kaminski F."/>
            <person name="Khachane A.N."/>
            <person name="Lang S."/>
            <person name="Linke B."/>
            <person name="McHardy A.C."/>
            <person name="Meyer F."/>
            <person name="Nechitaylo T."/>
            <person name="Puehler A."/>
            <person name="Regenhardt D."/>
            <person name="Rupp O."/>
            <person name="Sabirova J.S."/>
            <person name="Selbitschka W."/>
            <person name="Yakimov M.M."/>
            <person name="Timmis K.N."/>
            <person name="Vorhoelter F.-J."/>
            <person name="Weidner S."/>
            <person name="Kaiser O."/>
            <person name="Golyshin P.N."/>
        </authorList>
    </citation>
    <scope>NUCLEOTIDE SEQUENCE [LARGE SCALE GENOMIC DNA]</scope>
    <source>
        <strain evidence="11">ATCC 700651 / DSM 11573 / NCIMB 13689 / SK2</strain>
    </source>
</reference>
<evidence type="ECO:0000256" key="6">
    <source>
        <dbReference type="ARBA" id="ARBA00022833"/>
    </source>
</evidence>
<keyword evidence="7 8" id="KW-0482">Metalloprotease</keyword>
<dbReference type="GO" id="GO:0016020">
    <property type="term" value="C:membrane"/>
    <property type="evidence" value="ECO:0007669"/>
    <property type="project" value="InterPro"/>
</dbReference>
<dbReference type="PANTHER" id="PTHR22726:SF1">
    <property type="entry name" value="METALLOENDOPEPTIDASE OMA1, MITOCHONDRIAL"/>
    <property type="match status" value="1"/>
</dbReference>
<feature type="active site" description="Proton donor" evidence="8">
    <location>
        <position position="199"/>
    </location>
</feature>
<keyword evidence="4 8" id="KW-0574">Periplasm</keyword>
<keyword evidence="3 8" id="KW-0732">Signal</keyword>
<dbReference type="Pfam" id="PF01435">
    <property type="entry name" value="Peptidase_M48"/>
    <property type="match status" value="1"/>
</dbReference>
<dbReference type="GO" id="GO:0051603">
    <property type="term" value="P:proteolysis involved in protein catabolic process"/>
    <property type="evidence" value="ECO:0007669"/>
    <property type="project" value="TreeGrafter"/>
</dbReference>
<evidence type="ECO:0000313" key="11">
    <source>
        <dbReference type="Proteomes" id="UP000008871"/>
    </source>
</evidence>
<dbReference type="InterPro" id="IPR051156">
    <property type="entry name" value="Mito/Outer_Membr_Metalloprot"/>
</dbReference>
<evidence type="ECO:0000256" key="7">
    <source>
        <dbReference type="ARBA" id="ARBA00023049"/>
    </source>
</evidence>
<feature type="binding site" evidence="8">
    <location>
        <position position="195"/>
    </location>
    <ligand>
        <name>Zn(2+)</name>
        <dbReference type="ChEBI" id="CHEBI:29105"/>
        <note>catalytic</note>
    </ligand>
</feature>
<dbReference type="Gene3D" id="1.25.40.10">
    <property type="entry name" value="Tetratricopeptide repeat domain"/>
    <property type="match status" value="1"/>
</dbReference>
<feature type="chain" id="PRO_5009018866" description="Putative beta-barrel assembly-enhancing protease" evidence="8">
    <location>
        <begin position="23"/>
        <end position="477"/>
    </location>
</feature>
<comment type="cofactor">
    <cofactor evidence="8">
        <name>Zn(2+)</name>
        <dbReference type="ChEBI" id="CHEBI:29105"/>
    </cofactor>
    <text evidence="8">Binds 1 zinc ion per subunit.</text>
</comment>
<keyword evidence="11" id="KW-1185">Reference proteome</keyword>
<dbReference type="GO" id="GO:0008270">
    <property type="term" value="F:zinc ion binding"/>
    <property type="evidence" value="ECO:0007669"/>
    <property type="project" value="UniProtKB-UniRule"/>
</dbReference>
<comment type="similarity">
    <text evidence="8">Belongs to the peptidase M48 family. BepA subfamily.</text>
</comment>
<evidence type="ECO:0000256" key="3">
    <source>
        <dbReference type="ARBA" id="ARBA00022729"/>
    </source>
</evidence>
<gene>
    <name evidence="10" type="ordered locus">ABO_0771</name>
</gene>
<dbReference type="InterPro" id="IPR001915">
    <property type="entry name" value="Peptidase_M48"/>
</dbReference>
<sequence length="477" mass="52773" precursor="true">MTLFLRTFLLFSCCWLANPSSADNNLPVLGDPTAALMSSGQEYRLGRAWLRSLRGQTSIMSDPMLQEYVESLVYRLASYSDLKEPNLDIVVINSRQINAFAVPGGVIGLNAGLFLNAESEDEVAGVVAHEIAHVSQRHFARRYLDSKKMNTAVLAAMLASLAVAIAGDGEAGMAGIAATQAGAIQAQLAYSRQNEREADRVGMQTLAASGMDPSAMPRFFERMHDSQRFSGNPPEFLLTHPVTESRIADSRARARALPPARLSVSTSFLLAQARLKAGFITSDEQAIEYFKRYSNERSALGLQAARYGLALSYLRANHYDQARGLMQGLADQYPDQLWFRLGLAEVALDEGSYPLAIKETGWVLNISPDNYAASILQSKAYLRSKQPEKALPLLKPLLKDHINDPHIWDLLADAYGNSGDTVRALHARAESQFLRGNDSKAQQQMRYALRDAENDFALHSKLNGRLREMKRLSEEEF</sequence>
<dbReference type="KEGG" id="abo:ABO_0771"/>
<dbReference type="OrthoDB" id="9810445at2"/>
<dbReference type="Pfam" id="PF13432">
    <property type="entry name" value="TPR_16"/>
    <property type="match status" value="1"/>
</dbReference>
<evidence type="ECO:0000259" key="9">
    <source>
        <dbReference type="Pfam" id="PF01435"/>
    </source>
</evidence>
<evidence type="ECO:0000256" key="4">
    <source>
        <dbReference type="ARBA" id="ARBA00022764"/>
    </source>
</evidence>
<dbReference type="RefSeq" id="WP_011588055.1">
    <property type="nucleotide sequence ID" value="NC_008260.1"/>
</dbReference>
<dbReference type="eggNOG" id="COG4783">
    <property type="taxonomic scope" value="Bacteria"/>
</dbReference>
<protein>
    <recommendedName>
        <fullName evidence="8">Putative beta-barrel assembly-enhancing protease</fullName>
        <ecNumber evidence="8">3.4.-.-</ecNumber>
    </recommendedName>
</protein>
<feature type="binding site" evidence="8">
    <location>
        <position position="129"/>
    </location>
    <ligand>
        <name>Zn(2+)</name>
        <dbReference type="ChEBI" id="CHEBI:29105"/>
        <note>catalytic</note>
    </ligand>
</feature>
<feature type="active site" evidence="8">
    <location>
        <position position="130"/>
    </location>
</feature>
<dbReference type="InterPro" id="IPR011990">
    <property type="entry name" value="TPR-like_helical_dom_sf"/>
</dbReference>
<dbReference type="SUPFAM" id="SSF48452">
    <property type="entry name" value="TPR-like"/>
    <property type="match status" value="1"/>
</dbReference>
<dbReference type="PANTHER" id="PTHR22726">
    <property type="entry name" value="METALLOENDOPEPTIDASE OMA1"/>
    <property type="match status" value="1"/>
</dbReference>
<dbReference type="EC" id="3.4.-.-" evidence="8"/>
<keyword evidence="6 8" id="KW-0862">Zinc</keyword>
<accession>Q0VRH9</accession>
<dbReference type="Gene3D" id="3.30.2010.10">
    <property type="entry name" value="Metalloproteases ('zincins'), catalytic domain"/>
    <property type="match status" value="1"/>
</dbReference>
<feature type="signal peptide" evidence="8">
    <location>
        <begin position="1"/>
        <end position="22"/>
    </location>
</feature>
<dbReference type="Proteomes" id="UP000008871">
    <property type="component" value="Chromosome"/>
</dbReference>
<dbReference type="STRING" id="393595.ABO_0771"/>
<evidence type="ECO:0000313" key="10">
    <source>
        <dbReference type="EMBL" id="CAL16219.1"/>
    </source>
</evidence>
<dbReference type="HOGENOM" id="CLU_030556_1_1_6"/>
<comment type="function">
    <text evidence="8">Functions as both a chaperone and a metalloprotease. Maintains the integrity of the outer membrane by promoting either the assembly or the elimination of outer membrane proteins, depending on their folding state.</text>
</comment>
<feature type="domain" description="Peptidase M48" evidence="9">
    <location>
        <begin position="65"/>
        <end position="252"/>
    </location>
</feature>
<evidence type="ECO:0000256" key="8">
    <source>
        <dbReference type="HAMAP-Rule" id="MF_00997"/>
    </source>
</evidence>
<evidence type="ECO:0000256" key="2">
    <source>
        <dbReference type="ARBA" id="ARBA00022723"/>
    </source>
</evidence>
<keyword evidence="1 8" id="KW-0645">Protease</keyword>
<evidence type="ECO:0000256" key="1">
    <source>
        <dbReference type="ARBA" id="ARBA00022670"/>
    </source>
</evidence>
<dbReference type="HAMAP" id="MF_00997">
    <property type="entry name" value="Protease_BepA"/>
    <property type="match status" value="1"/>
</dbReference>